<feature type="compositionally biased region" description="Acidic residues" evidence="7">
    <location>
        <begin position="266"/>
        <end position="277"/>
    </location>
</feature>
<reference evidence="8 9" key="1">
    <citation type="submission" date="2016-07" db="EMBL/GenBank/DDBJ databases">
        <title>Pervasive Adenine N6-methylation of Active Genes in Fungi.</title>
        <authorList>
            <consortium name="DOE Joint Genome Institute"/>
            <person name="Mondo S.J."/>
            <person name="Dannebaum R.O."/>
            <person name="Kuo R.C."/>
            <person name="Labutti K."/>
            <person name="Haridas S."/>
            <person name="Kuo A."/>
            <person name="Salamov A."/>
            <person name="Ahrendt S.R."/>
            <person name="Lipzen A."/>
            <person name="Sullivan W."/>
            <person name="Andreopoulos W.B."/>
            <person name="Clum A."/>
            <person name="Lindquist E."/>
            <person name="Daum C."/>
            <person name="Ramamoorthy G.K."/>
            <person name="Gryganskyi A."/>
            <person name="Culley D."/>
            <person name="Magnuson J.K."/>
            <person name="James T.Y."/>
            <person name="O'Malley M.A."/>
            <person name="Stajich J.E."/>
            <person name="Spatafora J.W."/>
            <person name="Visel A."/>
            <person name="Grigoriev I.V."/>
        </authorList>
    </citation>
    <scope>NUCLEOTIDE SEQUENCE [LARGE SCALE GENOMIC DNA]</scope>
    <source>
        <strain evidence="8 9">12-1054</strain>
    </source>
</reference>
<dbReference type="InterPro" id="IPR027417">
    <property type="entry name" value="P-loop_NTPase"/>
</dbReference>
<evidence type="ECO:0000256" key="1">
    <source>
        <dbReference type="ARBA" id="ARBA00005290"/>
    </source>
</evidence>
<dbReference type="CDD" id="cd17872">
    <property type="entry name" value="GPN3"/>
    <property type="match status" value="1"/>
</dbReference>
<evidence type="ECO:0000256" key="5">
    <source>
        <dbReference type="ARBA" id="ARBA00023134"/>
    </source>
</evidence>
<dbReference type="GO" id="GO:0003924">
    <property type="term" value="F:GTPase activity"/>
    <property type="evidence" value="ECO:0007669"/>
    <property type="project" value="TreeGrafter"/>
</dbReference>
<dbReference type="RefSeq" id="XP_040722276.1">
    <property type="nucleotide sequence ID" value="XM_040870148.1"/>
</dbReference>
<keyword evidence="4 6" id="KW-0378">Hydrolase</keyword>
<evidence type="ECO:0000256" key="7">
    <source>
        <dbReference type="SAM" id="MobiDB-lite"/>
    </source>
</evidence>
<sequence length="277" mass="31442">MGRSAVFVMGPAGSGKTTFCAALMTHIKEIGRRAFLVNLDPAAEEFAWEPTVDIRDLISLTEVMEEMDYGPNGGLVYCFEFLMDNLDWFEEEIGDFEDDYLIIDMPGQIELYTHIPILPALAKHLQAHMGFKLCATYLLESPFIIDKPKFFAGVMSAMSAMVMLEVPHINILSKMDLIKNEITRGELKRFLDPDPLMLVNEANSKTNPRFHDLNSAIVQLIDDFNMVSFLQLEARSEESVATILSYIDDCTQWAEDQEPQMKEDQEVNEMEDAYGDD</sequence>
<dbReference type="PANTHER" id="PTHR21231:SF7">
    <property type="entry name" value="GPN-LOOP GTPASE 3"/>
    <property type="match status" value="1"/>
</dbReference>
<dbReference type="OMA" id="LYTHMTV"/>
<dbReference type="InterPro" id="IPR030228">
    <property type="entry name" value="Gpn3"/>
</dbReference>
<evidence type="ECO:0000313" key="8">
    <source>
        <dbReference type="EMBL" id="ORY75403.1"/>
    </source>
</evidence>
<dbReference type="STRING" id="56484.A0A1Y2EV04"/>
<gene>
    <name evidence="8" type="ORF">BCR37DRAFT_384027</name>
</gene>
<dbReference type="OrthoDB" id="5839at2759"/>
<dbReference type="SUPFAM" id="SSF52540">
    <property type="entry name" value="P-loop containing nucleoside triphosphate hydrolases"/>
    <property type="match status" value="1"/>
</dbReference>
<dbReference type="GO" id="GO:0005525">
    <property type="term" value="F:GTP binding"/>
    <property type="evidence" value="ECO:0007669"/>
    <property type="project" value="UniProtKB-KW"/>
</dbReference>
<dbReference type="FunFam" id="3.40.50.300:FF:000552">
    <property type="entry name" value="GPN-loop GTPase 3"/>
    <property type="match status" value="1"/>
</dbReference>
<dbReference type="InterPro" id="IPR004130">
    <property type="entry name" value="Gpn"/>
</dbReference>
<evidence type="ECO:0000256" key="3">
    <source>
        <dbReference type="ARBA" id="ARBA00022741"/>
    </source>
</evidence>
<evidence type="ECO:0000313" key="9">
    <source>
        <dbReference type="Proteomes" id="UP000193685"/>
    </source>
</evidence>
<accession>A0A1Y2EV04</accession>
<evidence type="ECO:0000256" key="6">
    <source>
        <dbReference type="RuleBase" id="RU365059"/>
    </source>
</evidence>
<dbReference type="AlphaFoldDB" id="A0A1Y2EV04"/>
<comment type="caution">
    <text evidence="8">The sequence shown here is derived from an EMBL/GenBank/DDBJ whole genome shotgun (WGS) entry which is preliminary data.</text>
</comment>
<feature type="region of interest" description="Disordered" evidence="7">
    <location>
        <begin position="256"/>
        <end position="277"/>
    </location>
</feature>
<keyword evidence="3 6" id="KW-0547">Nucleotide-binding</keyword>
<name>A0A1Y2EV04_PROLT</name>
<dbReference type="Proteomes" id="UP000193685">
    <property type="component" value="Unassembled WGS sequence"/>
</dbReference>
<dbReference type="EMBL" id="MCFI01000026">
    <property type="protein sequence ID" value="ORY75403.1"/>
    <property type="molecule type" value="Genomic_DNA"/>
</dbReference>
<keyword evidence="5 6" id="KW-0342">GTP-binding</keyword>
<proteinExistence type="inferred from homology"/>
<organism evidence="8 9">
    <name type="scientific">Protomyces lactucae-debilis</name>
    <dbReference type="NCBI Taxonomy" id="2754530"/>
    <lineage>
        <taxon>Eukaryota</taxon>
        <taxon>Fungi</taxon>
        <taxon>Dikarya</taxon>
        <taxon>Ascomycota</taxon>
        <taxon>Taphrinomycotina</taxon>
        <taxon>Taphrinomycetes</taxon>
        <taxon>Taphrinales</taxon>
        <taxon>Protomycetaceae</taxon>
        <taxon>Protomyces</taxon>
    </lineage>
</organism>
<evidence type="ECO:0000256" key="2">
    <source>
        <dbReference type="ARBA" id="ARBA00014587"/>
    </source>
</evidence>
<protein>
    <recommendedName>
        <fullName evidence="2 6">GPN-loop GTPase 3</fullName>
    </recommendedName>
</protein>
<dbReference type="Pfam" id="PF03029">
    <property type="entry name" value="ATP_bind_1"/>
    <property type="match status" value="1"/>
</dbReference>
<keyword evidence="9" id="KW-1185">Reference proteome</keyword>
<comment type="function">
    <text evidence="6">Small GTPase required for proper nuclear import of RNA polymerase II and III (RNAPII and RNAPIII). May act at an RNAP assembly step prior to nuclear import.</text>
</comment>
<dbReference type="Gene3D" id="3.40.50.300">
    <property type="entry name" value="P-loop containing nucleotide triphosphate hydrolases"/>
    <property type="match status" value="1"/>
</dbReference>
<comment type="similarity">
    <text evidence="1 6">Belongs to the GPN-loop GTPase family.</text>
</comment>
<comment type="subunit">
    <text evidence="6">Binds to RNA polymerase II (RNAPII).</text>
</comment>
<dbReference type="PANTHER" id="PTHR21231">
    <property type="entry name" value="XPA-BINDING PROTEIN 1-RELATED"/>
    <property type="match status" value="1"/>
</dbReference>
<dbReference type="GeneID" id="63786747"/>
<evidence type="ECO:0000256" key="4">
    <source>
        <dbReference type="ARBA" id="ARBA00022801"/>
    </source>
</evidence>